<dbReference type="InterPro" id="IPR003764">
    <property type="entry name" value="GlcNAc_6-P_deAcase"/>
</dbReference>
<evidence type="ECO:0000256" key="7">
    <source>
        <dbReference type="PIRSR" id="PIRSR038994-2"/>
    </source>
</evidence>
<keyword evidence="4 5" id="KW-0119">Carbohydrate metabolism</keyword>
<dbReference type="RefSeq" id="WP_054287928.1">
    <property type="nucleotide sequence ID" value="NZ_CP012752.1"/>
</dbReference>
<dbReference type="GO" id="GO:0046872">
    <property type="term" value="F:metal ion binding"/>
    <property type="evidence" value="ECO:0007669"/>
    <property type="project" value="UniProtKB-KW"/>
</dbReference>
<proteinExistence type="inferred from homology"/>
<dbReference type="NCBIfam" id="TIGR00221">
    <property type="entry name" value="nagA"/>
    <property type="match status" value="1"/>
</dbReference>
<protein>
    <submittedName>
        <fullName evidence="11">N-acetylglucosamine-6-phosphate deacetylase</fullName>
    </submittedName>
</protein>
<organism evidence="11 12">
    <name type="scientific">Kibdelosporangium phytohabitans</name>
    <dbReference type="NCBI Taxonomy" id="860235"/>
    <lineage>
        <taxon>Bacteria</taxon>
        <taxon>Bacillati</taxon>
        <taxon>Actinomycetota</taxon>
        <taxon>Actinomycetes</taxon>
        <taxon>Pseudonocardiales</taxon>
        <taxon>Pseudonocardiaceae</taxon>
        <taxon>Kibdelosporangium</taxon>
    </lineage>
</organism>
<keyword evidence="12" id="KW-1185">Reference proteome</keyword>
<dbReference type="PANTHER" id="PTHR11113">
    <property type="entry name" value="N-ACETYLGLUCOSAMINE-6-PHOSPHATE DEACETYLASE"/>
    <property type="match status" value="1"/>
</dbReference>
<dbReference type="GO" id="GO:0006046">
    <property type="term" value="P:N-acetylglucosamine catabolic process"/>
    <property type="evidence" value="ECO:0007669"/>
    <property type="project" value="TreeGrafter"/>
</dbReference>
<dbReference type="GO" id="GO:0008448">
    <property type="term" value="F:N-acetylglucosamine-6-phosphate deacetylase activity"/>
    <property type="evidence" value="ECO:0007669"/>
    <property type="project" value="InterPro"/>
</dbReference>
<feature type="binding site" evidence="8">
    <location>
        <position position="189"/>
    </location>
    <ligand>
        <name>Zn(2+)</name>
        <dbReference type="ChEBI" id="CHEBI:29105"/>
    </ligand>
</feature>
<dbReference type="SUPFAM" id="SSF51338">
    <property type="entry name" value="Composite domain of metallo-dependent hydrolases"/>
    <property type="match status" value="1"/>
</dbReference>
<evidence type="ECO:0000256" key="6">
    <source>
        <dbReference type="PIRSR" id="PIRSR038994-1"/>
    </source>
</evidence>
<sequence length="395" mass="41087">MSTVLAAQKALIGRGFTGPVSVRIEDGRIADVTETANGDVASGLLTPGLVDIQVNGAFGTDFAEIDNDGMRRIVRNLPRTGVTRFLPTLITADLDRIVEQARAVLAAVSTVNGYGARSLGVHLEGPFLSPKRPGVHDPSLMVAPTPERIEAVLELRDALRMVTLAPELPGGFEAVQRLTEAGVLVAVGHTDATGAETTKAADLGAQMITHLFNAQRGLGHREPGVPGVALVDDRYTLGLIADLAHVGADACRLVFKAAGDRVALVTDAVAAAGMPPGVYRLGGADVLLSDDGVPRSAEGTIAGSALTLDRAIRNVISIGVDPVTAFRAATVVPADTIGETALGRIEPGALADLVLWDDELRPSKAWVEGKLVYDAETAEPDTTLPPHREAAGQPS</sequence>
<reference evidence="11 12" key="1">
    <citation type="submission" date="2015-07" db="EMBL/GenBank/DDBJ databases">
        <title>Genome sequencing of Kibdelosporangium phytohabitans.</title>
        <authorList>
            <person name="Qin S."/>
            <person name="Xing K."/>
        </authorList>
    </citation>
    <scope>NUCLEOTIDE SEQUENCE [LARGE SCALE GENOMIC DNA]</scope>
    <source>
        <strain evidence="11 12">KLBMP1111</strain>
    </source>
</reference>
<feature type="binding site" evidence="8">
    <location>
        <position position="124"/>
    </location>
    <ligand>
        <name>Zn(2+)</name>
        <dbReference type="ChEBI" id="CHEBI:29105"/>
    </ligand>
</feature>
<feature type="binding site" evidence="8">
    <location>
        <position position="210"/>
    </location>
    <ligand>
        <name>Zn(2+)</name>
        <dbReference type="ChEBI" id="CHEBI:29105"/>
    </ligand>
</feature>
<dbReference type="InterPro" id="IPR006680">
    <property type="entry name" value="Amidohydro-rel"/>
</dbReference>
<dbReference type="STRING" id="860235.AOZ06_02570"/>
<dbReference type="AlphaFoldDB" id="A0A0N9HV67"/>
<feature type="binding site" evidence="7">
    <location>
        <position position="245"/>
    </location>
    <ligand>
        <name>substrate</name>
    </ligand>
</feature>
<dbReference type="Gene3D" id="3.20.20.140">
    <property type="entry name" value="Metal-dependent hydrolases"/>
    <property type="match status" value="1"/>
</dbReference>
<feature type="region of interest" description="Disordered" evidence="9">
    <location>
        <begin position="376"/>
        <end position="395"/>
    </location>
</feature>
<dbReference type="EMBL" id="CP012752">
    <property type="protein sequence ID" value="ALG05950.1"/>
    <property type="molecule type" value="Genomic_DNA"/>
</dbReference>
<comment type="cofactor">
    <cofactor evidence="8">
        <name>a divalent metal cation</name>
        <dbReference type="ChEBI" id="CHEBI:60240"/>
    </cofactor>
    <text evidence="8">Binds 1 divalent metal cation per subunit.</text>
</comment>
<feature type="compositionally biased region" description="Basic and acidic residues" evidence="9">
    <location>
        <begin position="386"/>
        <end position="395"/>
    </location>
</feature>
<keyword evidence="3 5" id="KW-0378">Hydrolase</keyword>
<evidence type="ECO:0000256" key="9">
    <source>
        <dbReference type="SAM" id="MobiDB-lite"/>
    </source>
</evidence>
<evidence type="ECO:0000313" key="11">
    <source>
        <dbReference type="EMBL" id="ALG05950.1"/>
    </source>
</evidence>
<feature type="binding site" evidence="7">
    <location>
        <position position="135"/>
    </location>
    <ligand>
        <name>substrate</name>
    </ligand>
</feature>
<feature type="binding site" evidence="7">
    <location>
        <begin position="301"/>
        <end position="303"/>
    </location>
    <ligand>
        <name>substrate</name>
    </ligand>
</feature>
<dbReference type="OrthoDB" id="9776488at2"/>
<evidence type="ECO:0000256" key="8">
    <source>
        <dbReference type="PIRSR" id="PIRSR038994-3"/>
    </source>
</evidence>
<evidence type="ECO:0000256" key="5">
    <source>
        <dbReference type="PIRNR" id="PIRNR038994"/>
    </source>
</evidence>
<accession>A0A0N9HV67</accession>
<evidence type="ECO:0000256" key="1">
    <source>
        <dbReference type="ARBA" id="ARBA00010716"/>
    </source>
</evidence>
<dbReference type="KEGG" id="kphy:AOZ06_02570"/>
<evidence type="ECO:0000256" key="2">
    <source>
        <dbReference type="ARBA" id="ARBA00022723"/>
    </source>
</evidence>
<evidence type="ECO:0000313" key="12">
    <source>
        <dbReference type="Proteomes" id="UP000063699"/>
    </source>
</evidence>
<comment type="similarity">
    <text evidence="1 5">Belongs to the metallo-dependent hydrolases superfamily. NagA family.</text>
</comment>
<dbReference type="Gene3D" id="2.30.40.10">
    <property type="entry name" value="Urease, subunit C, domain 1"/>
    <property type="match status" value="1"/>
</dbReference>
<dbReference type="Pfam" id="PF01979">
    <property type="entry name" value="Amidohydro_1"/>
    <property type="match status" value="1"/>
</dbReference>
<gene>
    <name evidence="11" type="ORF">AOZ06_02570</name>
</gene>
<keyword evidence="2 8" id="KW-0479">Metal-binding</keyword>
<feature type="binding site" evidence="7">
    <location>
        <position position="221"/>
    </location>
    <ligand>
        <name>substrate</name>
    </ligand>
</feature>
<dbReference type="CDD" id="cd00854">
    <property type="entry name" value="NagA"/>
    <property type="match status" value="1"/>
</dbReference>
<feature type="binding site" evidence="7">
    <location>
        <begin position="213"/>
        <end position="214"/>
    </location>
    <ligand>
        <name>substrate</name>
    </ligand>
</feature>
<dbReference type="PIRSF" id="PIRSF038994">
    <property type="entry name" value="NagA"/>
    <property type="match status" value="1"/>
</dbReference>
<feature type="domain" description="Amidohydrolase-related" evidence="10">
    <location>
        <begin position="45"/>
        <end position="377"/>
    </location>
</feature>
<dbReference type="Proteomes" id="UP000063699">
    <property type="component" value="Chromosome"/>
</dbReference>
<evidence type="ECO:0000256" key="3">
    <source>
        <dbReference type="ARBA" id="ARBA00022801"/>
    </source>
</evidence>
<evidence type="ECO:0000256" key="4">
    <source>
        <dbReference type="ARBA" id="ARBA00023277"/>
    </source>
</evidence>
<dbReference type="InterPro" id="IPR032466">
    <property type="entry name" value="Metal_Hydrolase"/>
</dbReference>
<evidence type="ECO:0000259" key="10">
    <source>
        <dbReference type="Pfam" id="PF01979"/>
    </source>
</evidence>
<dbReference type="PANTHER" id="PTHR11113:SF14">
    <property type="entry name" value="N-ACETYLGLUCOSAMINE-6-PHOSPHATE DEACETYLASE"/>
    <property type="match status" value="1"/>
</dbReference>
<name>A0A0N9HV67_9PSEU</name>
<dbReference type="SUPFAM" id="SSF51556">
    <property type="entry name" value="Metallo-dependent hydrolases"/>
    <property type="match status" value="1"/>
</dbReference>
<feature type="active site" description="Proton donor/acceptor" evidence="6">
    <location>
        <position position="267"/>
    </location>
</feature>
<dbReference type="InterPro" id="IPR011059">
    <property type="entry name" value="Metal-dep_hydrolase_composite"/>
</dbReference>